<evidence type="ECO:0000313" key="2">
    <source>
        <dbReference type="Proteomes" id="UP000317624"/>
    </source>
</evidence>
<gene>
    <name evidence="1" type="ORF">FNT36_16600</name>
</gene>
<comment type="caution">
    <text evidence="1">The sequence shown here is derived from an EMBL/GenBank/DDBJ whole genome shotgun (WGS) entry which is preliminary data.</text>
</comment>
<protein>
    <recommendedName>
        <fullName evidence="3">STAS/SEC14 domain-containing protein</fullName>
    </recommendedName>
</protein>
<dbReference type="AlphaFoldDB" id="A0A558BRY4"/>
<evidence type="ECO:0008006" key="3">
    <source>
        <dbReference type="Google" id="ProtNLM"/>
    </source>
</evidence>
<organism evidence="1 2">
    <name type="scientific">Hymenobacter setariae</name>
    <dbReference type="NCBI Taxonomy" id="2594794"/>
    <lineage>
        <taxon>Bacteria</taxon>
        <taxon>Pseudomonadati</taxon>
        <taxon>Bacteroidota</taxon>
        <taxon>Cytophagia</taxon>
        <taxon>Cytophagales</taxon>
        <taxon>Hymenobacteraceae</taxon>
        <taxon>Hymenobacter</taxon>
    </lineage>
</organism>
<proteinExistence type="predicted"/>
<reference evidence="1 2" key="1">
    <citation type="submission" date="2019-07" db="EMBL/GenBank/DDBJ databases">
        <title>Hymenobacter sp. straun FUR1 Genome sequencing and assembly.</title>
        <authorList>
            <person name="Chhetri G."/>
        </authorList>
    </citation>
    <scope>NUCLEOTIDE SEQUENCE [LARGE SCALE GENOMIC DNA]</scope>
    <source>
        <strain evidence="1 2">Fur1</strain>
    </source>
</reference>
<keyword evidence="2" id="KW-1185">Reference proteome</keyword>
<evidence type="ECO:0000313" key="1">
    <source>
        <dbReference type="EMBL" id="TVT39277.1"/>
    </source>
</evidence>
<sequence>MLLNSLSFRTGGQCTLSLEQTDGWLRAVWSGYITSDDAMSGAMDYLAQVGPFHTLYLLNDNTNLRGPWFDSIEWLDRVWLPQAVQLGLRYIAHVVQADTHSDILTLTCSVPITNVLELQLFDDVASAQEWLRACQRPINPLARLSQAVRKP</sequence>
<dbReference type="EMBL" id="VMRJ01000004">
    <property type="protein sequence ID" value="TVT39277.1"/>
    <property type="molecule type" value="Genomic_DNA"/>
</dbReference>
<accession>A0A558BRY4</accession>
<dbReference type="OrthoDB" id="893408at2"/>
<name>A0A558BRY4_9BACT</name>
<dbReference type="Proteomes" id="UP000317624">
    <property type="component" value="Unassembled WGS sequence"/>
</dbReference>